<dbReference type="EMBL" id="JABCLD010001021">
    <property type="protein sequence ID" value="NMU25361.1"/>
    <property type="molecule type" value="Genomic_DNA"/>
</dbReference>
<feature type="domain" description="Type VI secretion system component TssM1 N-terminal" evidence="2">
    <location>
        <begin position="2"/>
        <end position="117"/>
    </location>
</feature>
<dbReference type="InterPro" id="IPR025743">
    <property type="entry name" value="TssM1_N"/>
</dbReference>
<evidence type="ECO:0000256" key="1">
    <source>
        <dbReference type="SAM" id="Phobius"/>
    </source>
</evidence>
<evidence type="ECO:0000313" key="3">
    <source>
        <dbReference type="EMBL" id="NMU25361.1"/>
    </source>
</evidence>
<proteinExistence type="predicted"/>
<feature type="non-terminal residue" evidence="3">
    <location>
        <position position="151"/>
    </location>
</feature>
<dbReference type="Proteomes" id="UP000555836">
    <property type="component" value="Unassembled WGS sequence"/>
</dbReference>
<dbReference type="AlphaFoldDB" id="A0A7Y0S2Z2"/>
<feature type="transmembrane region" description="Helical" evidence="1">
    <location>
        <begin position="114"/>
        <end position="131"/>
    </location>
</feature>
<reference evidence="3 4" key="1">
    <citation type="submission" date="2020-04" db="EMBL/GenBank/DDBJ databases">
        <title>Whole-genome sequencing of Vibrio spp. from China reveals different genetic environments of blaCTX-M-14 among diverse lineages.</title>
        <authorList>
            <person name="Zheng Z."/>
            <person name="Ye L."/>
            <person name="Chen S."/>
        </authorList>
    </citation>
    <scope>NUCLEOTIDE SEQUENCE [LARGE SCALE GENOMIC DNA]</scope>
    <source>
        <strain evidence="3 4">Vb0574</strain>
    </source>
</reference>
<comment type="caution">
    <text evidence="3">The sequence shown here is derived from an EMBL/GenBank/DDBJ whole genome shotgun (WGS) entry which is preliminary data.</text>
</comment>
<evidence type="ECO:0000313" key="4">
    <source>
        <dbReference type="Proteomes" id="UP000555836"/>
    </source>
</evidence>
<feature type="non-terminal residue" evidence="3">
    <location>
        <position position="1"/>
    </location>
</feature>
<protein>
    <submittedName>
        <fullName evidence="3">Type VI secretion system membrane subunit TssM</fullName>
    </submittedName>
</protein>
<organism evidence="3 4">
    <name type="scientific">Vibrio parahaemolyticus</name>
    <dbReference type="NCBI Taxonomy" id="670"/>
    <lineage>
        <taxon>Bacteria</taxon>
        <taxon>Pseudomonadati</taxon>
        <taxon>Pseudomonadota</taxon>
        <taxon>Gammaproteobacteria</taxon>
        <taxon>Vibrionales</taxon>
        <taxon>Vibrionaceae</taxon>
        <taxon>Vibrio</taxon>
    </lineage>
</organism>
<name>A0A7Y0S2Z2_VIBPH</name>
<evidence type="ECO:0000259" key="2">
    <source>
        <dbReference type="Pfam" id="PF14331"/>
    </source>
</evidence>
<keyword evidence="1" id="KW-0812">Transmembrane</keyword>
<sequence length="151" mass="17223">EKQAILAFPKQFELCQSEVSYVLERLCDVNNGVYSLDIREIFFSSSLQGGRKYNLLAKSCSNYFNLPIIASEHTQLTETPYFSRFLIDSQILPESDFAGENKTYLRLIQRQSRLAILGSIILLTGGSYFFFTTLDSNLHVMNQLLSIDDKS</sequence>
<accession>A0A7Y0S2Z2</accession>
<keyword evidence="1" id="KW-1133">Transmembrane helix</keyword>
<dbReference type="Pfam" id="PF14331">
    <property type="entry name" value="IcmF-related_N"/>
    <property type="match status" value="1"/>
</dbReference>
<keyword evidence="1" id="KW-0472">Membrane</keyword>
<gene>
    <name evidence="3" type="ORF">HKB21_06985</name>
</gene>